<dbReference type="GO" id="GO:0004672">
    <property type="term" value="F:protein kinase activity"/>
    <property type="evidence" value="ECO:0007669"/>
    <property type="project" value="InterPro"/>
</dbReference>
<evidence type="ECO:0000313" key="4">
    <source>
        <dbReference type="Proteomes" id="UP000245207"/>
    </source>
</evidence>
<keyword evidence="1" id="KW-0472">Membrane</keyword>
<evidence type="ECO:0000256" key="1">
    <source>
        <dbReference type="SAM" id="Phobius"/>
    </source>
</evidence>
<reference evidence="3 4" key="1">
    <citation type="journal article" date="2018" name="Mol. Plant">
        <title>The genome of Artemisia annua provides insight into the evolution of Asteraceae family and artemisinin biosynthesis.</title>
        <authorList>
            <person name="Shen Q."/>
            <person name="Zhang L."/>
            <person name="Liao Z."/>
            <person name="Wang S."/>
            <person name="Yan T."/>
            <person name="Shi P."/>
            <person name="Liu M."/>
            <person name="Fu X."/>
            <person name="Pan Q."/>
            <person name="Wang Y."/>
            <person name="Lv Z."/>
            <person name="Lu X."/>
            <person name="Zhang F."/>
            <person name="Jiang W."/>
            <person name="Ma Y."/>
            <person name="Chen M."/>
            <person name="Hao X."/>
            <person name="Li L."/>
            <person name="Tang Y."/>
            <person name="Lv G."/>
            <person name="Zhou Y."/>
            <person name="Sun X."/>
            <person name="Brodelius P.E."/>
            <person name="Rose J.K.C."/>
            <person name="Tang K."/>
        </authorList>
    </citation>
    <scope>NUCLEOTIDE SEQUENCE [LARGE SCALE GENOMIC DNA]</scope>
    <source>
        <strain evidence="4">cv. Huhao1</strain>
        <tissue evidence="3">Leaf</tissue>
    </source>
</reference>
<dbReference type="STRING" id="35608.A0A2U1MC62"/>
<dbReference type="GO" id="GO:0005524">
    <property type="term" value="F:ATP binding"/>
    <property type="evidence" value="ECO:0007669"/>
    <property type="project" value="InterPro"/>
</dbReference>
<protein>
    <submittedName>
        <fullName evidence="3">Protein kinase, catalytic domain-containing protein</fullName>
    </submittedName>
</protein>
<dbReference type="PANTHER" id="PTHR48010:SF33">
    <property type="entry name" value="PROTEIN KINASE DOMAIN-CONTAINING PROTEIN"/>
    <property type="match status" value="1"/>
</dbReference>
<dbReference type="Pfam" id="PF00069">
    <property type="entry name" value="Pkinase"/>
    <property type="match status" value="1"/>
</dbReference>
<keyword evidence="3" id="KW-0808">Transferase</keyword>
<dbReference type="PANTHER" id="PTHR48010">
    <property type="entry name" value="OS05G0588300 PROTEIN"/>
    <property type="match status" value="1"/>
</dbReference>
<dbReference type="InterPro" id="IPR050994">
    <property type="entry name" value="At_inactive_RLKs"/>
</dbReference>
<dbReference type="SUPFAM" id="SSF56112">
    <property type="entry name" value="Protein kinase-like (PK-like)"/>
    <property type="match status" value="1"/>
</dbReference>
<keyword evidence="3" id="KW-0418">Kinase</keyword>
<name>A0A2U1MC62_ARTAN</name>
<evidence type="ECO:0000313" key="3">
    <source>
        <dbReference type="EMBL" id="PWA58817.1"/>
    </source>
</evidence>
<feature type="domain" description="Protein kinase" evidence="2">
    <location>
        <begin position="138"/>
        <end position="434"/>
    </location>
</feature>
<dbReference type="InterPro" id="IPR000719">
    <property type="entry name" value="Prot_kinase_dom"/>
</dbReference>
<gene>
    <name evidence="3" type="ORF">CTI12_AA396490</name>
</gene>
<keyword evidence="1" id="KW-1133">Transmembrane helix</keyword>
<dbReference type="AlphaFoldDB" id="A0A2U1MC62"/>
<dbReference type="Proteomes" id="UP000245207">
    <property type="component" value="Unassembled WGS sequence"/>
</dbReference>
<keyword evidence="4" id="KW-1185">Reference proteome</keyword>
<sequence>MCVRRYQDPFLRGLLCCLAMFALSVNVTGRRVFLTEWNAHNSIAQNDTASAPPADSEHHTKRTTDHYVLLSLLLVLAIALLCLIACAVTMRTAKSMKVKKSMKNIVQSSPKTSIALTEVKKEEQHPELVFFVEEDERFRLENLLDAGADMQNQNFCSSLYKVQLNNNVSYAVKRLKKLQASAEEFDRTMTKGMKMRDKMKMQGLNNRIWTTMFSYVIELREQLLYLQGIGMKQLLCLIAVSGDYENCKNQWKYFRSHAGYVEGKRNFPWKLRMSIAVGIARGLDHIYRSFQDSEIIPHGNLKLSNILLNENEEALISEYGYSNLFDPKSVCLLRTNGYTAPERALSEQGDVFSFGVVLLELLTGKIVENSGLDLPKWVKAMVREEWTGEVFDKEIAKVGMYAFPLLNVSLKCVAHFAENRPSIAEVLETIEGVVDEDLSCSSVESSPRDGHVLYSVAEES</sequence>
<comment type="caution">
    <text evidence="3">The sequence shown here is derived from an EMBL/GenBank/DDBJ whole genome shotgun (WGS) entry which is preliminary data.</text>
</comment>
<organism evidence="3 4">
    <name type="scientific">Artemisia annua</name>
    <name type="common">Sweet wormwood</name>
    <dbReference type="NCBI Taxonomy" id="35608"/>
    <lineage>
        <taxon>Eukaryota</taxon>
        <taxon>Viridiplantae</taxon>
        <taxon>Streptophyta</taxon>
        <taxon>Embryophyta</taxon>
        <taxon>Tracheophyta</taxon>
        <taxon>Spermatophyta</taxon>
        <taxon>Magnoliopsida</taxon>
        <taxon>eudicotyledons</taxon>
        <taxon>Gunneridae</taxon>
        <taxon>Pentapetalae</taxon>
        <taxon>asterids</taxon>
        <taxon>campanulids</taxon>
        <taxon>Asterales</taxon>
        <taxon>Asteraceae</taxon>
        <taxon>Asteroideae</taxon>
        <taxon>Anthemideae</taxon>
        <taxon>Artemisiinae</taxon>
        <taxon>Artemisia</taxon>
    </lineage>
</organism>
<feature type="transmembrane region" description="Helical" evidence="1">
    <location>
        <begin position="67"/>
        <end position="90"/>
    </location>
</feature>
<evidence type="ECO:0000259" key="2">
    <source>
        <dbReference type="PROSITE" id="PS50011"/>
    </source>
</evidence>
<keyword evidence="1" id="KW-0812">Transmembrane</keyword>
<dbReference type="Gene3D" id="1.10.510.10">
    <property type="entry name" value="Transferase(Phosphotransferase) domain 1"/>
    <property type="match status" value="1"/>
</dbReference>
<proteinExistence type="predicted"/>
<accession>A0A2U1MC62</accession>
<dbReference type="OrthoDB" id="5966500at2759"/>
<dbReference type="EMBL" id="PKPP01005789">
    <property type="protein sequence ID" value="PWA58817.1"/>
    <property type="molecule type" value="Genomic_DNA"/>
</dbReference>
<dbReference type="InterPro" id="IPR011009">
    <property type="entry name" value="Kinase-like_dom_sf"/>
</dbReference>
<dbReference type="PROSITE" id="PS50011">
    <property type="entry name" value="PROTEIN_KINASE_DOM"/>
    <property type="match status" value="1"/>
</dbReference>